<sequence length="223" mass="23585">MRFILLAPLLLAAVPAAAQVELLDQIAPEAGRGQVQVTTAPGGESVQLMSGVSDLLALGGSLEFEDGVLEEASASAMFRFSEPDEGPLGVAVELTGSLARGGSLRNLEARLILERQSDTWWVQGTGIVRNSREGDERGTGLAYVGSLQRKLAGAWLGVETSGRFARLSGSGEVFGTGQYYAGPSLTLEQGLGEKDLEVGLSWQQRLKGKGARSGPRIYAQFTF</sequence>
<evidence type="ECO:0000313" key="3">
    <source>
        <dbReference type="Proteomes" id="UP000527143"/>
    </source>
</evidence>
<evidence type="ECO:0000313" key="2">
    <source>
        <dbReference type="EMBL" id="MBB5709273.1"/>
    </source>
</evidence>
<protein>
    <submittedName>
        <fullName evidence="2">Uncharacterized protein</fullName>
    </submittedName>
</protein>
<dbReference type="RefSeq" id="WP_184083829.1">
    <property type="nucleotide sequence ID" value="NZ_JACIJF010000001.1"/>
</dbReference>
<keyword evidence="3" id="KW-1185">Reference proteome</keyword>
<comment type="caution">
    <text evidence="2">The sequence shown here is derived from an EMBL/GenBank/DDBJ whole genome shotgun (WGS) entry which is preliminary data.</text>
</comment>
<accession>A0A840YPD0</accession>
<organism evidence="2 3">
    <name type="scientific">Sphingomonas xinjiangensis</name>
    <dbReference type="NCBI Taxonomy" id="643568"/>
    <lineage>
        <taxon>Bacteria</taxon>
        <taxon>Pseudomonadati</taxon>
        <taxon>Pseudomonadota</taxon>
        <taxon>Alphaproteobacteria</taxon>
        <taxon>Sphingomonadales</taxon>
        <taxon>Sphingomonadaceae</taxon>
        <taxon>Sphingomonas</taxon>
    </lineage>
</organism>
<proteinExistence type="predicted"/>
<dbReference type="EMBL" id="JACIJF010000001">
    <property type="protein sequence ID" value="MBB5709273.1"/>
    <property type="molecule type" value="Genomic_DNA"/>
</dbReference>
<feature type="signal peptide" evidence="1">
    <location>
        <begin position="1"/>
        <end position="18"/>
    </location>
</feature>
<evidence type="ECO:0000256" key="1">
    <source>
        <dbReference type="SAM" id="SignalP"/>
    </source>
</evidence>
<feature type="chain" id="PRO_5032784396" evidence="1">
    <location>
        <begin position="19"/>
        <end position="223"/>
    </location>
</feature>
<keyword evidence="1" id="KW-0732">Signal</keyword>
<dbReference type="AlphaFoldDB" id="A0A840YPD0"/>
<name>A0A840YPD0_9SPHN</name>
<dbReference type="Proteomes" id="UP000527143">
    <property type="component" value="Unassembled WGS sequence"/>
</dbReference>
<gene>
    <name evidence="2" type="ORF">FHT02_000479</name>
</gene>
<reference evidence="2 3" key="1">
    <citation type="submission" date="2020-08" db="EMBL/GenBank/DDBJ databases">
        <title>Genomic Encyclopedia of Type Strains, Phase IV (KMG-IV): sequencing the most valuable type-strain genomes for metagenomic binning, comparative biology and taxonomic classification.</title>
        <authorList>
            <person name="Goeker M."/>
        </authorList>
    </citation>
    <scope>NUCLEOTIDE SEQUENCE [LARGE SCALE GENOMIC DNA]</scope>
    <source>
        <strain evidence="2 3">DSM 26736</strain>
    </source>
</reference>